<dbReference type="InterPro" id="IPR029063">
    <property type="entry name" value="SAM-dependent_MTases_sf"/>
</dbReference>
<keyword evidence="2" id="KW-0808">Transferase</keyword>
<dbReference type="GO" id="GO:0008168">
    <property type="term" value="F:methyltransferase activity"/>
    <property type="evidence" value="ECO:0007669"/>
    <property type="project" value="UniProtKB-KW"/>
</dbReference>
<dbReference type="GO" id="GO:0032259">
    <property type="term" value="P:methylation"/>
    <property type="evidence" value="ECO:0007669"/>
    <property type="project" value="UniProtKB-KW"/>
</dbReference>
<dbReference type="RefSeq" id="WP_068150371.1">
    <property type="nucleotide sequence ID" value="NZ_JBHSCR010000001.1"/>
</dbReference>
<proteinExistence type="predicted"/>
<dbReference type="Proteomes" id="UP001595776">
    <property type="component" value="Unassembled WGS sequence"/>
</dbReference>
<evidence type="ECO:0000259" key="1">
    <source>
        <dbReference type="Pfam" id="PF08241"/>
    </source>
</evidence>
<keyword evidence="3" id="KW-1185">Reference proteome</keyword>
<dbReference type="PANTHER" id="PTHR43591">
    <property type="entry name" value="METHYLTRANSFERASE"/>
    <property type="match status" value="1"/>
</dbReference>
<gene>
    <name evidence="2" type="ORF">ACFO5Q_00025</name>
</gene>
<protein>
    <submittedName>
        <fullName evidence="2">Class I SAM-dependent methyltransferase</fullName>
        <ecNumber evidence="2">2.1.1.-</ecNumber>
    </submittedName>
</protein>
<dbReference type="EC" id="2.1.1.-" evidence="2"/>
<organism evidence="2 3">
    <name type="scientific">Kordiimonas lipolytica</name>
    <dbReference type="NCBI Taxonomy" id="1662421"/>
    <lineage>
        <taxon>Bacteria</taxon>
        <taxon>Pseudomonadati</taxon>
        <taxon>Pseudomonadota</taxon>
        <taxon>Alphaproteobacteria</taxon>
        <taxon>Kordiimonadales</taxon>
        <taxon>Kordiimonadaceae</taxon>
        <taxon>Kordiimonas</taxon>
    </lineage>
</organism>
<accession>A0ABV8U5W4</accession>
<reference evidence="3" key="1">
    <citation type="journal article" date="2019" name="Int. J. Syst. Evol. Microbiol.">
        <title>The Global Catalogue of Microorganisms (GCM) 10K type strain sequencing project: providing services to taxonomists for standard genome sequencing and annotation.</title>
        <authorList>
            <consortium name="The Broad Institute Genomics Platform"/>
            <consortium name="The Broad Institute Genome Sequencing Center for Infectious Disease"/>
            <person name="Wu L."/>
            <person name="Ma J."/>
        </authorList>
    </citation>
    <scope>NUCLEOTIDE SEQUENCE [LARGE SCALE GENOMIC DNA]</scope>
    <source>
        <strain evidence="3">CGMCC 1.15304</strain>
    </source>
</reference>
<dbReference type="CDD" id="cd02440">
    <property type="entry name" value="AdoMet_MTases"/>
    <property type="match status" value="1"/>
</dbReference>
<dbReference type="SUPFAM" id="SSF53335">
    <property type="entry name" value="S-adenosyl-L-methionine-dependent methyltransferases"/>
    <property type="match status" value="1"/>
</dbReference>
<comment type="caution">
    <text evidence="2">The sequence shown here is derived from an EMBL/GenBank/DDBJ whole genome shotgun (WGS) entry which is preliminary data.</text>
</comment>
<feature type="domain" description="Methyltransferase type 11" evidence="1">
    <location>
        <begin position="52"/>
        <end position="151"/>
    </location>
</feature>
<dbReference type="Gene3D" id="3.40.50.150">
    <property type="entry name" value="Vaccinia Virus protein VP39"/>
    <property type="match status" value="1"/>
</dbReference>
<dbReference type="Pfam" id="PF08241">
    <property type="entry name" value="Methyltransf_11"/>
    <property type="match status" value="1"/>
</dbReference>
<dbReference type="EMBL" id="JBHSCR010000001">
    <property type="protein sequence ID" value="MFC4346229.1"/>
    <property type="molecule type" value="Genomic_DNA"/>
</dbReference>
<sequence>MAAGETAWTTYWHANRLDSCIVRPGQQDDDQKAIFDFWRTFVSGTPDGGQILDLATGNGAVALRLVEAAVELGQDISVKAVDLADIRPEIFLKEYGDLIRLIEFEGQVDICDLPFSDQSFDGVVSQFGFEYAPPVSAVAELARVLKPSGTFQLLVHHKSGALVAPNVAQVNEIDTLLQAGGLVDCIQGLLAGTVRMEQLEAEGRRLLQLYDNQLPRITAEIFAAVRQLLTRQDLDLIVRAEGATDMRRRLEAEQERMRQLGDAALAENDAADLRQIMAEAGLRDVSYEPFHVGADQALLGWQFAGRR</sequence>
<evidence type="ECO:0000313" key="3">
    <source>
        <dbReference type="Proteomes" id="UP001595776"/>
    </source>
</evidence>
<name>A0ABV8U5W4_9PROT</name>
<evidence type="ECO:0000313" key="2">
    <source>
        <dbReference type="EMBL" id="MFC4346229.1"/>
    </source>
</evidence>
<keyword evidence="2" id="KW-0489">Methyltransferase</keyword>
<dbReference type="InterPro" id="IPR013216">
    <property type="entry name" value="Methyltransf_11"/>
</dbReference>